<dbReference type="Gramene" id="Mp1g13220.1">
    <property type="protein sequence ID" value="Mp1g13220.1.cds"/>
    <property type="gene ID" value="Mp1g13220"/>
</dbReference>
<dbReference type="Pfam" id="PF03694">
    <property type="entry name" value="Erg28"/>
    <property type="match status" value="1"/>
</dbReference>
<keyword evidence="4 13" id="KW-0812">Transmembrane</keyword>
<comment type="subcellular location">
    <subcellularLocation>
        <location evidence="1">Endoplasmic reticulum membrane</location>
        <topology evidence="1">Multi-pass membrane protein</topology>
    </subcellularLocation>
</comment>
<evidence type="ECO:0000313" key="15">
    <source>
        <dbReference type="Proteomes" id="UP000244005"/>
    </source>
</evidence>
<evidence type="ECO:0000256" key="5">
    <source>
        <dbReference type="ARBA" id="ARBA00022824"/>
    </source>
</evidence>
<evidence type="ECO:0000256" key="10">
    <source>
        <dbReference type="ARBA" id="ARBA00023136"/>
    </source>
</evidence>
<dbReference type="EMBL" id="KZ772691">
    <property type="protein sequence ID" value="PTQ44673.1"/>
    <property type="molecule type" value="Genomic_DNA"/>
</dbReference>
<sequence length="130" mass="14767">MRALGIWLIVVGLVRLSSVWFGFFDIWALRMAVFSKTEMSEIHGRTFGTWTLLTCTLCIICALNLENKPLYLTTLLSFVYALGHFITEVFIYETMAIKNLATVSLFAVPSLVWMIVEYPKADQVTYGKQG</sequence>
<evidence type="ECO:0000256" key="7">
    <source>
        <dbReference type="ARBA" id="ARBA00022989"/>
    </source>
</evidence>
<evidence type="ECO:0000256" key="4">
    <source>
        <dbReference type="ARBA" id="ARBA00022692"/>
    </source>
</evidence>
<protein>
    <recommendedName>
        <fullName evidence="16">Ergosterol biosynthetic protein 28</fullName>
    </recommendedName>
</protein>
<evidence type="ECO:0000256" key="12">
    <source>
        <dbReference type="ARBA" id="ARBA00023221"/>
    </source>
</evidence>
<reference evidence="15" key="1">
    <citation type="journal article" date="2017" name="Cell">
        <title>Insights into land plant evolution garnered from the Marchantia polymorpha genome.</title>
        <authorList>
            <person name="Bowman J.L."/>
            <person name="Kohchi T."/>
            <person name="Yamato K.T."/>
            <person name="Jenkins J."/>
            <person name="Shu S."/>
            <person name="Ishizaki K."/>
            <person name="Yamaoka S."/>
            <person name="Nishihama R."/>
            <person name="Nakamura Y."/>
            <person name="Berger F."/>
            <person name="Adam C."/>
            <person name="Aki S.S."/>
            <person name="Althoff F."/>
            <person name="Araki T."/>
            <person name="Arteaga-Vazquez M.A."/>
            <person name="Balasubrmanian S."/>
            <person name="Barry K."/>
            <person name="Bauer D."/>
            <person name="Boehm C.R."/>
            <person name="Briginshaw L."/>
            <person name="Caballero-Perez J."/>
            <person name="Catarino B."/>
            <person name="Chen F."/>
            <person name="Chiyoda S."/>
            <person name="Chovatia M."/>
            <person name="Davies K.M."/>
            <person name="Delmans M."/>
            <person name="Demura T."/>
            <person name="Dierschke T."/>
            <person name="Dolan L."/>
            <person name="Dorantes-Acosta A.E."/>
            <person name="Eklund D.M."/>
            <person name="Florent S.N."/>
            <person name="Flores-Sandoval E."/>
            <person name="Fujiyama A."/>
            <person name="Fukuzawa H."/>
            <person name="Galik B."/>
            <person name="Grimanelli D."/>
            <person name="Grimwood J."/>
            <person name="Grossniklaus U."/>
            <person name="Hamada T."/>
            <person name="Haseloff J."/>
            <person name="Hetherington A.J."/>
            <person name="Higo A."/>
            <person name="Hirakawa Y."/>
            <person name="Hundley H.N."/>
            <person name="Ikeda Y."/>
            <person name="Inoue K."/>
            <person name="Inoue S.I."/>
            <person name="Ishida S."/>
            <person name="Jia Q."/>
            <person name="Kakita M."/>
            <person name="Kanazawa T."/>
            <person name="Kawai Y."/>
            <person name="Kawashima T."/>
            <person name="Kennedy M."/>
            <person name="Kinose K."/>
            <person name="Kinoshita T."/>
            <person name="Kohara Y."/>
            <person name="Koide E."/>
            <person name="Komatsu K."/>
            <person name="Kopischke S."/>
            <person name="Kubo M."/>
            <person name="Kyozuka J."/>
            <person name="Lagercrantz U."/>
            <person name="Lin S.S."/>
            <person name="Lindquist E."/>
            <person name="Lipzen A.M."/>
            <person name="Lu C.W."/>
            <person name="De Luna E."/>
            <person name="Martienssen R.A."/>
            <person name="Minamino N."/>
            <person name="Mizutani M."/>
            <person name="Mizutani M."/>
            <person name="Mochizuki N."/>
            <person name="Monte I."/>
            <person name="Mosher R."/>
            <person name="Nagasaki H."/>
            <person name="Nakagami H."/>
            <person name="Naramoto S."/>
            <person name="Nishitani K."/>
            <person name="Ohtani M."/>
            <person name="Okamoto T."/>
            <person name="Okumura M."/>
            <person name="Phillips J."/>
            <person name="Pollak B."/>
            <person name="Reinders A."/>
            <person name="Rovekamp M."/>
            <person name="Sano R."/>
            <person name="Sawa S."/>
            <person name="Schmid M.W."/>
            <person name="Shirakawa M."/>
            <person name="Solano R."/>
            <person name="Spunde A."/>
            <person name="Suetsugu N."/>
            <person name="Sugano S."/>
            <person name="Sugiyama A."/>
            <person name="Sun R."/>
            <person name="Suzuki Y."/>
            <person name="Takenaka M."/>
            <person name="Takezawa D."/>
            <person name="Tomogane H."/>
            <person name="Tsuzuki M."/>
            <person name="Ueda T."/>
            <person name="Umeda M."/>
            <person name="Ward J.M."/>
            <person name="Watanabe Y."/>
            <person name="Yazaki K."/>
            <person name="Yokoyama R."/>
            <person name="Yoshitake Y."/>
            <person name="Yotsui I."/>
            <person name="Zachgo S."/>
            <person name="Schmutz J."/>
        </authorList>
    </citation>
    <scope>NUCLEOTIDE SEQUENCE [LARGE SCALE GENOMIC DNA]</scope>
    <source>
        <strain evidence="15">Tak-1</strain>
    </source>
</reference>
<evidence type="ECO:0000256" key="13">
    <source>
        <dbReference type="SAM" id="Phobius"/>
    </source>
</evidence>
<keyword evidence="7 13" id="KW-1133">Transmembrane helix</keyword>
<keyword evidence="9" id="KW-0443">Lipid metabolism</keyword>
<keyword evidence="10 13" id="KW-0472">Membrane</keyword>
<comment type="similarity">
    <text evidence="2">Belongs to the ERG28 family.</text>
</comment>
<evidence type="ECO:0000256" key="1">
    <source>
        <dbReference type="ARBA" id="ARBA00004477"/>
    </source>
</evidence>
<feature type="transmembrane region" description="Helical" evidence="13">
    <location>
        <begin position="6"/>
        <end position="27"/>
    </location>
</feature>
<keyword evidence="11" id="KW-1207">Sterol metabolism</keyword>
<keyword evidence="15" id="KW-1185">Reference proteome</keyword>
<gene>
    <name evidence="14" type="ORF">MARPO_0019s0092</name>
</gene>
<proteinExistence type="inferred from homology"/>
<dbReference type="OrthoDB" id="6485510at2759"/>
<keyword evidence="12" id="KW-0753">Steroid metabolism</keyword>
<dbReference type="OMA" id="TTMTEIH"/>
<keyword evidence="3" id="KW-0444">Lipid biosynthesis</keyword>
<evidence type="ECO:0000256" key="8">
    <source>
        <dbReference type="ARBA" id="ARBA00023011"/>
    </source>
</evidence>
<evidence type="ECO:0000256" key="3">
    <source>
        <dbReference type="ARBA" id="ARBA00022516"/>
    </source>
</evidence>
<evidence type="ECO:0000256" key="6">
    <source>
        <dbReference type="ARBA" id="ARBA00022955"/>
    </source>
</evidence>
<dbReference type="GO" id="GO:0005789">
    <property type="term" value="C:endoplasmic reticulum membrane"/>
    <property type="evidence" value="ECO:0007669"/>
    <property type="project" value="UniProtKB-SubCell"/>
</dbReference>
<evidence type="ECO:0000256" key="11">
    <source>
        <dbReference type="ARBA" id="ARBA00023166"/>
    </source>
</evidence>
<keyword evidence="6" id="KW-0752">Steroid biosynthesis</keyword>
<keyword evidence="8" id="KW-0756">Sterol biosynthesis</keyword>
<evidence type="ECO:0000256" key="9">
    <source>
        <dbReference type="ARBA" id="ARBA00023098"/>
    </source>
</evidence>
<evidence type="ECO:0000256" key="2">
    <source>
        <dbReference type="ARBA" id="ARBA00005377"/>
    </source>
</evidence>
<dbReference type="AlphaFoldDB" id="A0A2R6XEZ9"/>
<evidence type="ECO:0008006" key="16">
    <source>
        <dbReference type="Google" id="ProtNLM"/>
    </source>
</evidence>
<organism evidence="14 15">
    <name type="scientific">Marchantia polymorpha</name>
    <name type="common">Common liverwort</name>
    <name type="synonym">Marchantia aquatica</name>
    <dbReference type="NCBI Taxonomy" id="3197"/>
    <lineage>
        <taxon>Eukaryota</taxon>
        <taxon>Viridiplantae</taxon>
        <taxon>Streptophyta</taxon>
        <taxon>Embryophyta</taxon>
        <taxon>Marchantiophyta</taxon>
        <taxon>Marchantiopsida</taxon>
        <taxon>Marchantiidae</taxon>
        <taxon>Marchantiales</taxon>
        <taxon>Marchantiaceae</taxon>
        <taxon>Marchantia</taxon>
    </lineage>
</organism>
<accession>A0A2R6XEZ9</accession>
<dbReference type="PANTHER" id="PTHR15451:SF19">
    <property type="entry name" value="ERGOSTEROL BIOSYNTHETIC PROTEIN 28 HOMOLOG"/>
    <property type="match status" value="1"/>
</dbReference>
<feature type="transmembrane region" description="Helical" evidence="13">
    <location>
        <begin position="99"/>
        <end position="116"/>
    </location>
</feature>
<dbReference type="PANTHER" id="PTHR15451">
    <property type="entry name" value="ERGOSTEROL BIOSYNTHETIC PROTEIN 28-RELATED"/>
    <property type="match status" value="1"/>
</dbReference>
<dbReference type="GO" id="GO:2000012">
    <property type="term" value="P:regulation of auxin polar transport"/>
    <property type="evidence" value="ECO:0007669"/>
    <property type="project" value="EnsemblPlants"/>
</dbReference>
<dbReference type="InterPro" id="IPR005352">
    <property type="entry name" value="Erg28"/>
</dbReference>
<dbReference type="GO" id="GO:0016126">
    <property type="term" value="P:sterol biosynthetic process"/>
    <property type="evidence" value="ECO:0007669"/>
    <property type="project" value="UniProtKB-KW"/>
</dbReference>
<name>A0A2R6XEZ9_MARPO</name>
<feature type="transmembrane region" description="Helical" evidence="13">
    <location>
        <begin position="71"/>
        <end position="92"/>
    </location>
</feature>
<dbReference type="GO" id="GO:0030674">
    <property type="term" value="F:protein-macromolecule adaptor activity"/>
    <property type="evidence" value="ECO:0000318"/>
    <property type="project" value="GO_Central"/>
</dbReference>
<dbReference type="GO" id="GO:0005783">
    <property type="term" value="C:endoplasmic reticulum"/>
    <property type="evidence" value="ECO:0000318"/>
    <property type="project" value="GO_Central"/>
</dbReference>
<evidence type="ECO:0000313" key="14">
    <source>
        <dbReference type="EMBL" id="PTQ44673.1"/>
    </source>
</evidence>
<keyword evidence="5" id="KW-0256">Endoplasmic reticulum</keyword>
<dbReference type="Proteomes" id="UP000244005">
    <property type="component" value="Unassembled WGS sequence"/>
</dbReference>